<evidence type="ECO:0000256" key="8">
    <source>
        <dbReference type="ARBA" id="ARBA00047690"/>
    </source>
</evidence>
<dbReference type="Gene3D" id="1.10.357.140">
    <property type="entry name" value="UbiA prenyltransferase"/>
    <property type="match status" value="1"/>
</dbReference>
<keyword evidence="2 9" id="KW-1003">Cell membrane</keyword>
<evidence type="ECO:0000256" key="5">
    <source>
        <dbReference type="ARBA" id="ARBA00022989"/>
    </source>
</evidence>
<keyword evidence="4 9" id="KW-0812">Transmembrane</keyword>
<keyword evidence="5 9" id="KW-1133">Transmembrane helix</keyword>
<dbReference type="STRING" id="332977.SAMN05421740_108122"/>
<dbReference type="Proteomes" id="UP000198916">
    <property type="component" value="Unassembled WGS sequence"/>
</dbReference>
<dbReference type="Pfam" id="PF01040">
    <property type="entry name" value="UbiA"/>
    <property type="match status" value="1"/>
</dbReference>
<evidence type="ECO:0000313" key="11">
    <source>
        <dbReference type="Proteomes" id="UP000198916"/>
    </source>
</evidence>
<reference evidence="11" key="1">
    <citation type="submission" date="2016-10" db="EMBL/GenBank/DDBJ databases">
        <authorList>
            <person name="Varghese N."/>
            <person name="Submissions S."/>
        </authorList>
    </citation>
    <scope>NUCLEOTIDE SEQUENCE [LARGE SCALE GENOMIC DNA]</scope>
    <source>
        <strain evidence="11">Jip14</strain>
    </source>
</reference>
<dbReference type="GO" id="GO:0048034">
    <property type="term" value="P:heme O biosynthetic process"/>
    <property type="evidence" value="ECO:0007669"/>
    <property type="project" value="UniProtKB-UniRule"/>
</dbReference>
<dbReference type="EMBL" id="FNZR01000008">
    <property type="protein sequence ID" value="SEL68332.1"/>
    <property type="molecule type" value="Genomic_DNA"/>
</dbReference>
<comment type="miscellaneous">
    <text evidence="9">Carbon 2 of the heme B porphyrin ring is defined according to the Fischer nomenclature.</text>
</comment>
<evidence type="ECO:0000256" key="2">
    <source>
        <dbReference type="ARBA" id="ARBA00022475"/>
    </source>
</evidence>
<keyword evidence="6 9" id="KW-0350">Heme biosynthesis</keyword>
<dbReference type="GO" id="GO:0008495">
    <property type="term" value="F:protoheme IX farnesyltransferase activity"/>
    <property type="evidence" value="ECO:0007669"/>
    <property type="project" value="UniProtKB-UniRule"/>
</dbReference>
<dbReference type="PANTHER" id="PTHR43448:SF2">
    <property type="entry name" value="PROTOHEME IX FARNESYLTRANSFERASE, MITOCHONDRIAL"/>
    <property type="match status" value="1"/>
</dbReference>
<evidence type="ECO:0000256" key="4">
    <source>
        <dbReference type="ARBA" id="ARBA00022692"/>
    </source>
</evidence>
<evidence type="ECO:0000256" key="6">
    <source>
        <dbReference type="ARBA" id="ARBA00023133"/>
    </source>
</evidence>
<evidence type="ECO:0000313" key="10">
    <source>
        <dbReference type="EMBL" id="SEL68332.1"/>
    </source>
</evidence>
<dbReference type="InterPro" id="IPR006369">
    <property type="entry name" value="Protohaem_IX_farnesylTrfase"/>
</dbReference>
<evidence type="ECO:0000256" key="7">
    <source>
        <dbReference type="ARBA" id="ARBA00023136"/>
    </source>
</evidence>
<evidence type="ECO:0000256" key="9">
    <source>
        <dbReference type="HAMAP-Rule" id="MF_00154"/>
    </source>
</evidence>
<feature type="transmembrane region" description="Helical" evidence="9">
    <location>
        <begin position="167"/>
        <end position="186"/>
    </location>
</feature>
<feature type="transmembrane region" description="Helical" evidence="9">
    <location>
        <begin position="73"/>
        <end position="94"/>
    </location>
</feature>
<dbReference type="PANTHER" id="PTHR43448">
    <property type="entry name" value="PROTOHEME IX FARNESYLTRANSFERASE, MITOCHONDRIAL"/>
    <property type="match status" value="1"/>
</dbReference>
<feature type="transmembrane region" description="Helical" evidence="9">
    <location>
        <begin position="249"/>
        <end position="270"/>
    </location>
</feature>
<dbReference type="HAMAP" id="MF_00154">
    <property type="entry name" value="CyoE_CtaB"/>
    <property type="match status" value="1"/>
</dbReference>
<feature type="transmembrane region" description="Helical" evidence="9">
    <location>
        <begin position="42"/>
        <end position="61"/>
    </location>
</feature>
<evidence type="ECO:0000256" key="3">
    <source>
        <dbReference type="ARBA" id="ARBA00022679"/>
    </source>
</evidence>
<dbReference type="GO" id="GO:0005886">
    <property type="term" value="C:plasma membrane"/>
    <property type="evidence" value="ECO:0007669"/>
    <property type="project" value="UniProtKB-SubCell"/>
</dbReference>
<keyword evidence="3 9" id="KW-0808">Transferase</keyword>
<dbReference type="AlphaFoldDB" id="A0A1H7S6V2"/>
<feature type="transmembrane region" description="Helical" evidence="9">
    <location>
        <begin position="140"/>
        <end position="160"/>
    </location>
</feature>
<comment type="pathway">
    <text evidence="9">Porphyrin-containing compound metabolism; heme O biosynthesis; heme O from protoheme: step 1/1.</text>
</comment>
<comment type="subcellular location">
    <subcellularLocation>
        <location evidence="9">Cell membrane</location>
        <topology evidence="9">Multi-pass membrane protein</topology>
    </subcellularLocation>
    <subcellularLocation>
        <location evidence="1">Membrane</location>
        <topology evidence="1">Multi-pass membrane protein</topology>
    </subcellularLocation>
</comment>
<dbReference type="NCBIfam" id="TIGR01473">
    <property type="entry name" value="cyoE_ctaB"/>
    <property type="match status" value="1"/>
</dbReference>
<dbReference type="InterPro" id="IPR000537">
    <property type="entry name" value="UbiA_prenyltransferase"/>
</dbReference>
<organism evidence="10 11">
    <name type="scientific">Parapedobacter koreensis</name>
    <dbReference type="NCBI Taxonomy" id="332977"/>
    <lineage>
        <taxon>Bacteria</taxon>
        <taxon>Pseudomonadati</taxon>
        <taxon>Bacteroidota</taxon>
        <taxon>Sphingobacteriia</taxon>
        <taxon>Sphingobacteriales</taxon>
        <taxon>Sphingobacteriaceae</taxon>
        <taxon>Parapedobacter</taxon>
    </lineage>
</organism>
<feature type="transmembrane region" description="Helical" evidence="9">
    <location>
        <begin position="115"/>
        <end position="134"/>
    </location>
</feature>
<dbReference type="CDD" id="cd13957">
    <property type="entry name" value="PT_UbiA_Cox10"/>
    <property type="match status" value="1"/>
</dbReference>
<evidence type="ECO:0000256" key="1">
    <source>
        <dbReference type="ARBA" id="ARBA00004141"/>
    </source>
</evidence>
<comment type="similarity">
    <text evidence="9">Belongs to the UbiA prenyltransferase family. Protoheme IX farnesyltransferase subfamily.</text>
</comment>
<name>A0A1H7S6V2_9SPHI</name>
<dbReference type="InterPro" id="IPR044878">
    <property type="entry name" value="UbiA_sf"/>
</dbReference>
<gene>
    <name evidence="9" type="primary">ctaB</name>
    <name evidence="10" type="ORF">SAMN05421740_108122</name>
</gene>
<keyword evidence="7 9" id="KW-0472">Membrane</keyword>
<comment type="catalytic activity">
    <reaction evidence="8 9">
        <text>heme b + (2E,6E)-farnesyl diphosphate + H2O = Fe(II)-heme o + diphosphate</text>
        <dbReference type="Rhea" id="RHEA:28070"/>
        <dbReference type="ChEBI" id="CHEBI:15377"/>
        <dbReference type="ChEBI" id="CHEBI:33019"/>
        <dbReference type="ChEBI" id="CHEBI:60344"/>
        <dbReference type="ChEBI" id="CHEBI:60530"/>
        <dbReference type="ChEBI" id="CHEBI:175763"/>
        <dbReference type="EC" id="2.5.1.141"/>
    </reaction>
</comment>
<protein>
    <recommendedName>
        <fullName evidence="9">Protoheme IX farnesyltransferase</fullName>
        <ecNumber evidence="9">2.5.1.141</ecNumber>
    </recommendedName>
    <alternativeName>
        <fullName evidence="9">Heme B farnesyltransferase</fullName>
    </alternativeName>
    <alternativeName>
        <fullName evidence="9">Heme O synthase</fullName>
    </alternativeName>
</protein>
<accession>A0A1H7S6V2</accession>
<sequence>MKIAERDMQAKRMASGDVAVQKRGKGELAEVMQFVADFKQLVKIRLTMTVVFSASIAFLIGSKQQGDINWINWLILTFGGFLVTGSANGFNEIIERDLDKLMKRTADRPIPSGRMTTGQALVLSLIMGIAGTYTLVSLNFIAGLLSVFSIVLYAFIYTPLKRKSPIAVFVGAFPGALPPLIGYYAAFSQNDLAAYSQYNAGAIVMIPLVLFFIQFVWQFPHFWSIAWVLDEDYKRAGFRLLPTMKRDKLSAFMVLFSTLLMFPVSLLPYYFGFGGIVVSIASIAGALLFSWYGLKFFLKRDLASARRVMFTSFFYLPLIQLILLFDFNAL</sequence>
<dbReference type="EC" id="2.5.1.141" evidence="9"/>
<dbReference type="UniPathway" id="UPA00834">
    <property type="reaction ID" value="UER00712"/>
</dbReference>
<dbReference type="InterPro" id="IPR030470">
    <property type="entry name" value="UbiA_prenylTrfase_CS"/>
</dbReference>
<dbReference type="GO" id="GO:0006784">
    <property type="term" value="P:heme A biosynthetic process"/>
    <property type="evidence" value="ECO:0007669"/>
    <property type="project" value="TreeGrafter"/>
</dbReference>
<proteinExistence type="inferred from homology"/>
<feature type="transmembrane region" description="Helical" evidence="9">
    <location>
        <begin position="310"/>
        <end position="329"/>
    </location>
</feature>
<comment type="function">
    <text evidence="9">Converts heme B (protoheme IX) to heme O by substitution of the vinyl group on carbon 2 of heme B porphyrin ring with a hydroxyethyl farnesyl side group.</text>
</comment>
<feature type="transmembrane region" description="Helical" evidence="9">
    <location>
        <begin position="276"/>
        <end position="298"/>
    </location>
</feature>
<keyword evidence="11" id="KW-1185">Reference proteome</keyword>
<dbReference type="PROSITE" id="PS00943">
    <property type="entry name" value="UBIA"/>
    <property type="match status" value="1"/>
</dbReference>